<feature type="chain" id="PRO_5039942207" evidence="2">
    <location>
        <begin position="20"/>
        <end position="614"/>
    </location>
</feature>
<keyword evidence="4" id="KW-1185">Reference proteome</keyword>
<sequence>MEPLDVWGIVGLFLRVAFSFSGCDAFSRPTLLTFRPEGLQRSESGCNVTYFTFYREQCDAAFRLGTRLAERETKAAFACSLIGEYKECLAELIRETACANRAFLLDQLKPMRRHIELSHSQCRHERREARLRIRLRANPESTSREVKAWLTQFLCAEEFQANLRRGKRGAPVVDTRQICWYLGRYQGCVDTVLHGKPASENPELVVHMEYFIGALTRKYRAMCFDTHQLTTPTFAKRLQAKLLRSMYEFDNGSAPDEQGCDLHDNTAAFFGCGLQFSEIMSYNPPKEKVCMGYYDFNICTKRVQCQTLSDFNVHSMHVRDVLLEPYDVYCQGYVPDVPDSNIVTLPTGKPLPSTPPMSGPPHVTTPSVGPTKTPSRESRTTLTPPTMTPVCDEDVYLSGYFYCGLNFALNMDTVSPGAGSKYECHVCSVVKEHQGCLTTVRKTSHCDDYDIGIKAVLDYVNQEAWSIGGVRCPKENCKSKTAKIRFRSSLQICQVRQYAGTYFRCATTFLKNTYPTRPPVDEDCRFYVEFLSCIQVLAQCHSPSDLQSYLAHFTAVLTDGYAELCKHQNVTVPCNKLRLLRAFFSCGVTYYEARHKNAHLYRFAQTGECEYVER</sequence>
<evidence type="ECO:0000256" key="2">
    <source>
        <dbReference type="SAM" id="SignalP"/>
    </source>
</evidence>
<feature type="region of interest" description="Disordered" evidence="1">
    <location>
        <begin position="347"/>
        <end position="384"/>
    </location>
</feature>
<proteinExistence type="predicted"/>
<dbReference type="AlphaFoldDB" id="A0A9J6CY32"/>
<evidence type="ECO:0000313" key="3">
    <source>
        <dbReference type="EMBL" id="KAH7950701.1"/>
    </source>
</evidence>
<evidence type="ECO:0000256" key="1">
    <source>
        <dbReference type="SAM" id="MobiDB-lite"/>
    </source>
</evidence>
<dbReference type="EMBL" id="JABSTU010004946">
    <property type="protein sequence ID" value="KAH7950701.1"/>
    <property type="molecule type" value="Genomic_DNA"/>
</dbReference>
<feature type="compositionally biased region" description="Polar residues" evidence="1">
    <location>
        <begin position="364"/>
        <end position="373"/>
    </location>
</feature>
<reference evidence="3" key="1">
    <citation type="journal article" date="2020" name="Cell">
        <title>Large-Scale Comparative Analyses of Tick Genomes Elucidate Their Genetic Diversity and Vector Capacities.</title>
        <authorList>
            <consortium name="Tick Genome and Microbiome Consortium (TIGMIC)"/>
            <person name="Jia N."/>
            <person name="Wang J."/>
            <person name="Shi W."/>
            <person name="Du L."/>
            <person name="Sun Y."/>
            <person name="Zhan W."/>
            <person name="Jiang J.F."/>
            <person name="Wang Q."/>
            <person name="Zhang B."/>
            <person name="Ji P."/>
            <person name="Bell-Sakyi L."/>
            <person name="Cui X.M."/>
            <person name="Yuan T.T."/>
            <person name="Jiang B.G."/>
            <person name="Yang W.F."/>
            <person name="Lam T.T."/>
            <person name="Chang Q.C."/>
            <person name="Ding S.J."/>
            <person name="Wang X.J."/>
            <person name="Zhu J.G."/>
            <person name="Ruan X.D."/>
            <person name="Zhao L."/>
            <person name="Wei J.T."/>
            <person name="Ye R.Z."/>
            <person name="Que T.C."/>
            <person name="Du C.H."/>
            <person name="Zhou Y.H."/>
            <person name="Cheng J.X."/>
            <person name="Dai P.F."/>
            <person name="Guo W.B."/>
            <person name="Han X.H."/>
            <person name="Huang E.J."/>
            <person name="Li L.F."/>
            <person name="Wei W."/>
            <person name="Gao Y.C."/>
            <person name="Liu J.Z."/>
            <person name="Shao H.Z."/>
            <person name="Wang X."/>
            <person name="Wang C.C."/>
            <person name="Yang T.C."/>
            <person name="Huo Q.B."/>
            <person name="Li W."/>
            <person name="Chen H.Y."/>
            <person name="Chen S.E."/>
            <person name="Zhou L.G."/>
            <person name="Ni X.B."/>
            <person name="Tian J.H."/>
            <person name="Sheng Y."/>
            <person name="Liu T."/>
            <person name="Pan Y.S."/>
            <person name="Xia L.Y."/>
            <person name="Li J."/>
            <person name="Zhao F."/>
            <person name="Cao W.C."/>
        </authorList>
    </citation>
    <scope>NUCLEOTIDE SEQUENCE</scope>
    <source>
        <strain evidence="3">Rmic-2018</strain>
    </source>
</reference>
<accession>A0A9J6CY32</accession>
<organism evidence="3 4">
    <name type="scientific">Rhipicephalus microplus</name>
    <name type="common">Cattle tick</name>
    <name type="synonym">Boophilus microplus</name>
    <dbReference type="NCBI Taxonomy" id="6941"/>
    <lineage>
        <taxon>Eukaryota</taxon>
        <taxon>Metazoa</taxon>
        <taxon>Ecdysozoa</taxon>
        <taxon>Arthropoda</taxon>
        <taxon>Chelicerata</taxon>
        <taxon>Arachnida</taxon>
        <taxon>Acari</taxon>
        <taxon>Parasitiformes</taxon>
        <taxon>Ixodida</taxon>
        <taxon>Ixodoidea</taxon>
        <taxon>Ixodidae</taxon>
        <taxon>Rhipicephalinae</taxon>
        <taxon>Rhipicephalus</taxon>
        <taxon>Boophilus</taxon>
    </lineage>
</organism>
<protein>
    <submittedName>
        <fullName evidence="3">Uncharacterized protein</fullName>
    </submittedName>
</protein>
<evidence type="ECO:0000313" key="4">
    <source>
        <dbReference type="Proteomes" id="UP000821866"/>
    </source>
</evidence>
<comment type="caution">
    <text evidence="3">The sequence shown here is derived from an EMBL/GenBank/DDBJ whole genome shotgun (WGS) entry which is preliminary data.</text>
</comment>
<gene>
    <name evidence="3" type="ORF">HPB51_028267</name>
</gene>
<name>A0A9J6CY32_RHIMP</name>
<feature type="signal peptide" evidence="2">
    <location>
        <begin position="1"/>
        <end position="19"/>
    </location>
</feature>
<dbReference type="Proteomes" id="UP000821866">
    <property type="component" value="Unassembled WGS sequence"/>
</dbReference>
<reference evidence="3" key="2">
    <citation type="submission" date="2021-09" db="EMBL/GenBank/DDBJ databases">
        <authorList>
            <person name="Jia N."/>
            <person name="Wang J."/>
            <person name="Shi W."/>
            <person name="Du L."/>
            <person name="Sun Y."/>
            <person name="Zhan W."/>
            <person name="Jiang J."/>
            <person name="Wang Q."/>
            <person name="Zhang B."/>
            <person name="Ji P."/>
            <person name="Sakyi L.B."/>
            <person name="Cui X."/>
            <person name="Yuan T."/>
            <person name="Jiang B."/>
            <person name="Yang W."/>
            <person name="Lam T.T.-Y."/>
            <person name="Chang Q."/>
            <person name="Ding S."/>
            <person name="Wang X."/>
            <person name="Zhu J."/>
            <person name="Ruan X."/>
            <person name="Zhao L."/>
            <person name="Wei J."/>
            <person name="Que T."/>
            <person name="Du C."/>
            <person name="Cheng J."/>
            <person name="Dai P."/>
            <person name="Han X."/>
            <person name="Huang E."/>
            <person name="Gao Y."/>
            <person name="Liu J."/>
            <person name="Shao H."/>
            <person name="Ye R."/>
            <person name="Li L."/>
            <person name="Wei W."/>
            <person name="Wang X."/>
            <person name="Wang C."/>
            <person name="Huo Q."/>
            <person name="Li W."/>
            <person name="Guo W."/>
            <person name="Chen H."/>
            <person name="Chen S."/>
            <person name="Zhou L."/>
            <person name="Zhou L."/>
            <person name="Ni X."/>
            <person name="Tian J."/>
            <person name="Zhou Y."/>
            <person name="Sheng Y."/>
            <person name="Liu T."/>
            <person name="Pan Y."/>
            <person name="Xia L."/>
            <person name="Li J."/>
            <person name="Zhao F."/>
            <person name="Cao W."/>
        </authorList>
    </citation>
    <scope>NUCLEOTIDE SEQUENCE</scope>
    <source>
        <strain evidence="3">Rmic-2018</strain>
        <tissue evidence="3">Larvae</tissue>
    </source>
</reference>
<keyword evidence="2" id="KW-0732">Signal</keyword>